<evidence type="ECO:0000313" key="2">
    <source>
        <dbReference type="EMBL" id="KAH0568731.1"/>
    </source>
</evidence>
<dbReference type="Proteomes" id="UP000826195">
    <property type="component" value="Unassembled WGS sequence"/>
</dbReference>
<sequence>MWSNILQSRVCCSKANGSGNRQMRRSMRDLTARVKVLGKISGTQHIYKSYEYPYSYPSKTELTPGSRAAHYDPLRNDKVKS</sequence>
<evidence type="ECO:0000256" key="1">
    <source>
        <dbReference type="SAM" id="MobiDB-lite"/>
    </source>
</evidence>
<proteinExistence type="predicted"/>
<dbReference type="AlphaFoldDB" id="A0AAV7J9Y3"/>
<feature type="compositionally biased region" description="Basic and acidic residues" evidence="1">
    <location>
        <begin position="69"/>
        <end position="81"/>
    </location>
</feature>
<dbReference type="EMBL" id="JAHXZJ010000001">
    <property type="protein sequence ID" value="KAH0568731.1"/>
    <property type="molecule type" value="Genomic_DNA"/>
</dbReference>
<accession>A0AAV7J9Y3</accession>
<protein>
    <submittedName>
        <fullName evidence="2">Uncharacterized protein</fullName>
    </submittedName>
</protein>
<feature type="region of interest" description="Disordered" evidence="1">
    <location>
        <begin position="61"/>
        <end position="81"/>
    </location>
</feature>
<organism evidence="2 3">
    <name type="scientific">Cotesia glomerata</name>
    <name type="common">Lepidopteran parasitic wasp</name>
    <name type="synonym">Apanteles glomeratus</name>
    <dbReference type="NCBI Taxonomy" id="32391"/>
    <lineage>
        <taxon>Eukaryota</taxon>
        <taxon>Metazoa</taxon>
        <taxon>Ecdysozoa</taxon>
        <taxon>Arthropoda</taxon>
        <taxon>Hexapoda</taxon>
        <taxon>Insecta</taxon>
        <taxon>Pterygota</taxon>
        <taxon>Neoptera</taxon>
        <taxon>Endopterygota</taxon>
        <taxon>Hymenoptera</taxon>
        <taxon>Apocrita</taxon>
        <taxon>Ichneumonoidea</taxon>
        <taxon>Braconidae</taxon>
        <taxon>Microgastrinae</taxon>
        <taxon>Cotesia</taxon>
    </lineage>
</organism>
<comment type="caution">
    <text evidence="2">The sequence shown here is derived from an EMBL/GenBank/DDBJ whole genome shotgun (WGS) entry which is preliminary data.</text>
</comment>
<evidence type="ECO:0000313" key="3">
    <source>
        <dbReference type="Proteomes" id="UP000826195"/>
    </source>
</evidence>
<reference evidence="2 3" key="1">
    <citation type="journal article" date="2021" name="J. Hered.">
        <title>A chromosome-level genome assembly of the parasitoid wasp, Cotesia glomerata (Hymenoptera: Braconidae).</title>
        <authorList>
            <person name="Pinto B.J."/>
            <person name="Weis J.J."/>
            <person name="Gamble T."/>
            <person name="Ode P.J."/>
            <person name="Paul R."/>
            <person name="Zaspel J.M."/>
        </authorList>
    </citation>
    <scope>NUCLEOTIDE SEQUENCE [LARGE SCALE GENOMIC DNA]</scope>
    <source>
        <strain evidence="2">CgM1</strain>
    </source>
</reference>
<keyword evidence="3" id="KW-1185">Reference proteome</keyword>
<name>A0AAV7J9Y3_COTGL</name>
<gene>
    <name evidence="2" type="ORF">KQX54_021421</name>
</gene>